<dbReference type="Pfam" id="PF14242">
    <property type="entry name" value="DUF4342"/>
    <property type="match status" value="1"/>
</dbReference>
<protein>
    <recommendedName>
        <fullName evidence="2">DUF4342 domain-containing protein</fullName>
    </recommendedName>
</protein>
<accession>A0A0G1IRP7</accession>
<dbReference type="EMBL" id="LCHN01000037">
    <property type="protein sequence ID" value="KKT34462.1"/>
    <property type="molecule type" value="Genomic_DNA"/>
</dbReference>
<feature type="transmembrane region" description="Helical" evidence="1">
    <location>
        <begin position="50"/>
        <end position="75"/>
    </location>
</feature>
<dbReference type="Proteomes" id="UP000034069">
    <property type="component" value="Unassembled WGS sequence"/>
</dbReference>
<dbReference type="AlphaFoldDB" id="A0A0G1IRP7"/>
<keyword evidence="1" id="KW-1133">Transmembrane helix</keyword>
<evidence type="ECO:0000313" key="4">
    <source>
        <dbReference type="Proteomes" id="UP000034069"/>
    </source>
</evidence>
<evidence type="ECO:0000313" key="3">
    <source>
        <dbReference type="EMBL" id="KKT34462.1"/>
    </source>
</evidence>
<gene>
    <name evidence="3" type="ORF">UW23_C0037G0003</name>
</gene>
<comment type="caution">
    <text evidence="3">The sequence shown here is derived from an EMBL/GenBank/DDBJ whole genome shotgun (WGS) entry which is preliminary data.</text>
</comment>
<keyword evidence="1" id="KW-0812">Transmembrane</keyword>
<evidence type="ECO:0000259" key="2">
    <source>
        <dbReference type="Pfam" id="PF14242"/>
    </source>
</evidence>
<feature type="domain" description="DUF4342" evidence="2">
    <location>
        <begin position="9"/>
        <end position="84"/>
    </location>
</feature>
<evidence type="ECO:0000256" key="1">
    <source>
        <dbReference type="SAM" id="Phobius"/>
    </source>
</evidence>
<keyword evidence="1" id="KW-0472">Membrane</keyword>
<proteinExistence type="predicted"/>
<sequence length="86" mass="8993">MPKAKKSATTEETIKTSGEALVKTVKKLIAQGNVRHITIKDKNGKTIAQFPLTIGVVAAALIPVLAAIGAIAALIGECNISVEREK</sequence>
<reference evidence="3 4" key="1">
    <citation type="journal article" date="2015" name="Nature">
        <title>rRNA introns, odd ribosomes, and small enigmatic genomes across a large radiation of phyla.</title>
        <authorList>
            <person name="Brown C.T."/>
            <person name="Hug L.A."/>
            <person name="Thomas B.C."/>
            <person name="Sharon I."/>
            <person name="Castelle C.J."/>
            <person name="Singh A."/>
            <person name="Wilkins M.J."/>
            <person name="Williams K.H."/>
            <person name="Banfield J.F."/>
        </authorList>
    </citation>
    <scope>NUCLEOTIDE SEQUENCE [LARGE SCALE GENOMIC DNA]</scope>
</reference>
<name>A0A0G1IRP7_9BACT</name>
<organism evidence="3 4">
    <name type="scientific">Candidatus Collierbacteria bacterium GW2011_GWA1_44_12</name>
    <dbReference type="NCBI Taxonomy" id="1618376"/>
    <lineage>
        <taxon>Bacteria</taxon>
        <taxon>Candidatus Collieribacteriota</taxon>
    </lineage>
</organism>
<dbReference type="InterPro" id="IPR025642">
    <property type="entry name" value="DUF4342"/>
</dbReference>